<accession>A0A6M3L5R9</accession>
<reference evidence="2" key="1">
    <citation type="submission" date="2020-03" db="EMBL/GenBank/DDBJ databases">
        <title>The deep terrestrial virosphere.</title>
        <authorList>
            <person name="Holmfeldt K."/>
            <person name="Nilsson E."/>
            <person name="Simone D."/>
            <person name="Lopez-Fernandez M."/>
            <person name="Wu X."/>
            <person name="de Brujin I."/>
            <person name="Lundin D."/>
            <person name="Andersson A."/>
            <person name="Bertilsson S."/>
            <person name="Dopson M."/>
        </authorList>
    </citation>
    <scope>NUCLEOTIDE SEQUENCE</scope>
    <source>
        <strain evidence="2">MM415B02459</strain>
    </source>
</reference>
<protein>
    <submittedName>
        <fullName evidence="2">Uncharacterized protein</fullName>
    </submittedName>
</protein>
<gene>
    <name evidence="2" type="ORF">MM415B02459_0008</name>
</gene>
<proteinExistence type="predicted"/>
<sequence length="280" mass="32557">MADEVKAPDVAPVSQIETTPAQYGQGETPPVTEQDKADYFFEQQFDGDKEPTRFRSKDELAKYLREGTLRHRDYTKKTQSHAEERKAFEKQRTDFEQQMQAFMGTKTTYDQFDQFLRSRPDVKERIVREMKGTSPPSDTLKKQIMEEIQKDISQKYVPREDLERMERERMNEEYRNQVFESLGKRYQDFNKEDIMAAMEEVEGFQSLPPLQAMENFAELLYNARKGRQNPAKIEERIMSNLQKKAQTTTPMPGGLNGKGQKGGYTGSFDDIAAKLKAESR</sequence>
<feature type="compositionally biased region" description="Gly residues" evidence="1">
    <location>
        <begin position="254"/>
        <end position="265"/>
    </location>
</feature>
<name>A0A6M3L5R9_9ZZZZ</name>
<dbReference type="AlphaFoldDB" id="A0A6M3L5R9"/>
<feature type="region of interest" description="Disordered" evidence="1">
    <location>
        <begin position="244"/>
        <end position="266"/>
    </location>
</feature>
<feature type="region of interest" description="Disordered" evidence="1">
    <location>
        <begin position="71"/>
        <end position="92"/>
    </location>
</feature>
<dbReference type="EMBL" id="MT142885">
    <property type="protein sequence ID" value="QJA90020.1"/>
    <property type="molecule type" value="Genomic_DNA"/>
</dbReference>
<feature type="region of interest" description="Disordered" evidence="1">
    <location>
        <begin position="1"/>
        <end position="34"/>
    </location>
</feature>
<evidence type="ECO:0000313" key="2">
    <source>
        <dbReference type="EMBL" id="QJA90020.1"/>
    </source>
</evidence>
<evidence type="ECO:0000256" key="1">
    <source>
        <dbReference type="SAM" id="MobiDB-lite"/>
    </source>
</evidence>
<organism evidence="2">
    <name type="scientific">viral metagenome</name>
    <dbReference type="NCBI Taxonomy" id="1070528"/>
    <lineage>
        <taxon>unclassified sequences</taxon>
        <taxon>metagenomes</taxon>
        <taxon>organismal metagenomes</taxon>
    </lineage>
</organism>